<dbReference type="Pfam" id="PF16469">
    <property type="entry name" value="NPA"/>
    <property type="match status" value="7"/>
</dbReference>
<name>A0A915NY09_9BILA</name>
<feature type="region of interest" description="Disordered" evidence="1">
    <location>
        <begin position="153"/>
        <end position="200"/>
    </location>
</feature>
<evidence type="ECO:0000256" key="2">
    <source>
        <dbReference type="SAM" id="SignalP"/>
    </source>
</evidence>
<dbReference type="InterPro" id="IPR038289">
    <property type="entry name" value="DVA-1_sf"/>
</dbReference>
<feature type="domain" description="Polyprotein allergen nematode" evidence="3">
    <location>
        <begin position="915"/>
        <end position="1032"/>
    </location>
</feature>
<feature type="compositionally biased region" description="Acidic residues" evidence="1">
    <location>
        <begin position="864"/>
        <end position="873"/>
    </location>
</feature>
<dbReference type="InterPro" id="IPR032487">
    <property type="entry name" value="ABA-1_nematode"/>
</dbReference>
<feature type="domain" description="Polyprotein allergen nematode" evidence="3">
    <location>
        <begin position="43"/>
        <end position="148"/>
    </location>
</feature>
<evidence type="ECO:0000313" key="4">
    <source>
        <dbReference type="Proteomes" id="UP000887560"/>
    </source>
</evidence>
<feature type="region of interest" description="Disordered" evidence="1">
    <location>
        <begin position="862"/>
        <end position="888"/>
    </location>
</feature>
<evidence type="ECO:0000259" key="3">
    <source>
        <dbReference type="Pfam" id="PF16469"/>
    </source>
</evidence>
<feature type="region of interest" description="Disordered" evidence="1">
    <location>
        <begin position="759"/>
        <end position="778"/>
    </location>
</feature>
<dbReference type="WBParaSite" id="scf7180000421291.g6606">
    <property type="protein sequence ID" value="scf7180000421291.g6606"/>
    <property type="gene ID" value="scf7180000421291.g6606"/>
</dbReference>
<keyword evidence="2" id="KW-0732">Signal</keyword>
<feature type="compositionally biased region" description="Basic residues" evidence="1">
    <location>
        <begin position="762"/>
        <end position="774"/>
    </location>
</feature>
<feature type="domain" description="Polyprotein allergen nematode" evidence="3">
    <location>
        <begin position="1048"/>
        <end position="1138"/>
    </location>
</feature>
<feature type="compositionally biased region" description="Basic residues" evidence="1">
    <location>
        <begin position="187"/>
        <end position="200"/>
    </location>
</feature>
<feature type="domain" description="Polyprotein allergen nematode" evidence="3">
    <location>
        <begin position="359"/>
        <end position="480"/>
    </location>
</feature>
<feature type="domain" description="Polyprotein allergen nematode" evidence="3">
    <location>
        <begin position="631"/>
        <end position="753"/>
    </location>
</feature>
<protein>
    <submittedName>
        <fullName evidence="5">Polyprotein allergen nematode domain-containing protein</fullName>
    </submittedName>
</protein>
<organism evidence="4 5">
    <name type="scientific">Meloidogyne floridensis</name>
    <dbReference type="NCBI Taxonomy" id="298350"/>
    <lineage>
        <taxon>Eukaryota</taxon>
        <taxon>Metazoa</taxon>
        <taxon>Ecdysozoa</taxon>
        <taxon>Nematoda</taxon>
        <taxon>Chromadorea</taxon>
        <taxon>Rhabditida</taxon>
        <taxon>Tylenchina</taxon>
        <taxon>Tylenchomorpha</taxon>
        <taxon>Tylenchoidea</taxon>
        <taxon>Meloidogynidae</taxon>
        <taxon>Meloidogyninae</taxon>
        <taxon>Meloidogyne</taxon>
    </lineage>
</organism>
<evidence type="ECO:0000313" key="5">
    <source>
        <dbReference type="WBParaSite" id="scf7180000421291.g6606"/>
    </source>
</evidence>
<keyword evidence="4" id="KW-1185">Reference proteome</keyword>
<feature type="chain" id="PRO_5037847031" evidence="2">
    <location>
        <begin position="27"/>
        <end position="1162"/>
    </location>
</feature>
<evidence type="ECO:0000256" key="1">
    <source>
        <dbReference type="SAM" id="MobiDB-lite"/>
    </source>
</evidence>
<feature type="compositionally biased region" description="Basic and acidic residues" evidence="1">
    <location>
        <begin position="153"/>
        <end position="186"/>
    </location>
</feature>
<feature type="domain" description="Polyprotein allergen nematode" evidence="3">
    <location>
        <begin position="216"/>
        <end position="336"/>
    </location>
</feature>
<dbReference type="Proteomes" id="UP000887560">
    <property type="component" value="Unplaced"/>
</dbReference>
<accession>A0A915NY09</accession>
<sequence>MLVHKCLKRFIFLILFLFSLSSLNSATRTEREGINGQDVGVNIEWLTDDQLSELSETEGRPARLVKLKQFYDALEDSKAKTEATNKIVEQCYDWLSEVVSEEEKSELEQLHEANHEECHKKVHEYLNRLGEDKKGQIEEKLPFCEHVWYGQAHKHENPENDSGKEEEKTEAKEENKVDEKKEEEHHEHHHAKKRWAHRHRRDHDHFAHDDGVHEHHELEDYLRTHLSWLTDEQKAEMRSLKAEGAGKESLRSKAMQYLEQSTGEQRNEAIKQLVSGCRELLRRLFGAEAAEELKQMRESGTTFEELEVKIGKLTEALEDEGKRQKVNYGPPCKRIFALSMSVPPTTSRRRRECAQCSERLKHAIKTHLSWLSDEQKAELKADEIAGKTREETKEKIMKWFEAIGEESEKEKARELMKGGCRELIKELLGEEAASKIKQMKESGATPEALTAEVDKLMGELTDEKKKETATLYSSACKQVFGIKASRKRRESNDELDELDEETKKEFEKEILEILFDTSFEWLNVGQREELREDLANGKSLENEIYKKTEKWFKELEMLEREKMQRDNARLKIRYLTLEDKLNMTSLLIIKKEQNKLLHKSKIIGKFCVDMTEKVKFMRKRRDHHHGHGGGHTLEDYFKTHLSWLDDTQKENLKTMKGEGKTREEMQKQVMEWFNKLEGEPKKKALELMQTGCRELLKIILGEDKAIEVKNMKEAGTDINLISNKINEWINELSETSHLRKLAEEYKPVCSQLFGVGEEKKPAGRKRRDHHHGHGGGHTLEDYFKTHLSWLDDSQKENLKTMKGEGKTRDEMQKKVMECHLRKLAEEYKPVCTQLFGVGEASVSRKRRSWKDIYGKKKLNNRGYDDEEEEEDEGYSNPRVSNIEENDEQTQTDMGIFDFSFAHLRDDDEDHDFGDEHLNAHKKWLTSSQKRHIKRMKDKGHEDHEIHDKINEFHETSPEEVKRTAQGILKRGCESVFQRLFGEYIADEIIQAREQGASTAELDEKINTALGHIRNAKKRKEATRFAATCRRIFTMIERRRRSVTPIEEQTLEQLFSSHLNWLSDAQQEELRRIRDEGLGRTEMQERVLEWLVELSGNERANAMEHCTLLLFQVYGNDKANDLIKLKNQGAPKHEIALRLLDEEQKHSKAFGPVCRHFFIEGNY</sequence>
<dbReference type="Gene3D" id="1.10.533.30">
    <property type="entry name" value="Nematode polyprotein allergen ABA-1"/>
    <property type="match status" value="7"/>
</dbReference>
<feature type="signal peptide" evidence="2">
    <location>
        <begin position="1"/>
        <end position="26"/>
    </location>
</feature>
<feature type="domain" description="Polyprotein allergen nematode" evidence="3">
    <location>
        <begin position="777"/>
        <end position="819"/>
    </location>
</feature>
<reference evidence="5" key="1">
    <citation type="submission" date="2022-11" db="UniProtKB">
        <authorList>
            <consortium name="WormBaseParasite"/>
        </authorList>
    </citation>
    <scope>IDENTIFICATION</scope>
</reference>
<proteinExistence type="predicted"/>
<dbReference type="AlphaFoldDB" id="A0A915NY09"/>